<evidence type="ECO:0000256" key="1">
    <source>
        <dbReference type="SAM" id="MobiDB-lite"/>
    </source>
</evidence>
<accession>A0ABN3DM57</accession>
<sequence>MAEHPDPTGTDDSASEQENFQAQSVEQPPFDPCESHGDGPFVVREDEHGRLSLQRTYFTNF</sequence>
<keyword evidence="3" id="KW-1185">Reference proteome</keyword>
<proteinExistence type="predicted"/>
<feature type="compositionally biased region" description="Basic and acidic residues" evidence="1">
    <location>
        <begin position="33"/>
        <end position="49"/>
    </location>
</feature>
<comment type="caution">
    <text evidence="2">The sequence shown here is derived from an EMBL/GenBank/DDBJ whole genome shotgun (WGS) entry which is preliminary data.</text>
</comment>
<protein>
    <submittedName>
        <fullName evidence="2">Uncharacterized protein</fullName>
    </submittedName>
</protein>
<feature type="region of interest" description="Disordered" evidence="1">
    <location>
        <begin position="1"/>
        <end position="49"/>
    </location>
</feature>
<gene>
    <name evidence="2" type="ORF">GCM10010104_33900</name>
</gene>
<evidence type="ECO:0000313" key="2">
    <source>
        <dbReference type="EMBL" id="GAA2236273.1"/>
    </source>
</evidence>
<dbReference type="Proteomes" id="UP001501474">
    <property type="component" value="Unassembled WGS sequence"/>
</dbReference>
<feature type="compositionally biased region" description="Polar residues" evidence="1">
    <location>
        <begin position="10"/>
        <end position="26"/>
    </location>
</feature>
<evidence type="ECO:0000313" key="3">
    <source>
        <dbReference type="Proteomes" id="UP001501474"/>
    </source>
</evidence>
<dbReference type="EMBL" id="BAAART010000070">
    <property type="protein sequence ID" value="GAA2236273.1"/>
    <property type="molecule type" value="Genomic_DNA"/>
</dbReference>
<organism evidence="2 3">
    <name type="scientific">Streptomyces indiaensis</name>
    <dbReference type="NCBI Taxonomy" id="284033"/>
    <lineage>
        <taxon>Bacteria</taxon>
        <taxon>Bacillati</taxon>
        <taxon>Actinomycetota</taxon>
        <taxon>Actinomycetes</taxon>
        <taxon>Kitasatosporales</taxon>
        <taxon>Streptomycetaceae</taxon>
        <taxon>Streptomyces</taxon>
    </lineage>
</organism>
<reference evidence="2 3" key="1">
    <citation type="journal article" date="2019" name="Int. J. Syst. Evol. Microbiol.">
        <title>The Global Catalogue of Microorganisms (GCM) 10K type strain sequencing project: providing services to taxonomists for standard genome sequencing and annotation.</title>
        <authorList>
            <consortium name="The Broad Institute Genomics Platform"/>
            <consortium name="The Broad Institute Genome Sequencing Center for Infectious Disease"/>
            <person name="Wu L."/>
            <person name="Ma J."/>
        </authorList>
    </citation>
    <scope>NUCLEOTIDE SEQUENCE [LARGE SCALE GENOMIC DNA]</scope>
    <source>
        <strain evidence="2 3">JCM 3053</strain>
    </source>
</reference>
<name>A0ABN3DM57_9ACTN</name>